<evidence type="ECO:0000259" key="3">
    <source>
        <dbReference type="PROSITE" id="PS51186"/>
    </source>
</evidence>
<dbReference type="Proteomes" id="UP000273675">
    <property type="component" value="Unassembled WGS sequence"/>
</dbReference>
<dbReference type="EMBL" id="RBIM01000002">
    <property type="protein sequence ID" value="RKR03114.1"/>
    <property type="molecule type" value="Genomic_DNA"/>
</dbReference>
<dbReference type="PANTHER" id="PTHR43072">
    <property type="entry name" value="N-ACETYLTRANSFERASE"/>
    <property type="match status" value="1"/>
</dbReference>
<organism evidence="4 5">
    <name type="scientific">Maricaulis maris</name>
    <dbReference type="NCBI Taxonomy" id="74318"/>
    <lineage>
        <taxon>Bacteria</taxon>
        <taxon>Pseudomonadati</taxon>
        <taxon>Pseudomonadota</taxon>
        <taxon>Alphaproteobacteria</taxon>
        <taxon>Maricaulales</taxon>
        <taxon>Maricaulaceae</taxon>
        <taxon>Maricaulis</taxon>
    </lineage>
</organism>
<accession>A0A495DKH1</accession>
<dbReference type="RefSeq" id="WP_121210407.1">
    <property type="nucleotide sequence ID" value="NZ_RBIM01000002.1"/>
</dbReference>
<dbReference type="OrthoDB" id="5459937at2"/>
<gene>
    <name evidence="4" type="ORF">C7435_1062</name>
</gene>
<dbReference type="PROSITE" id="PS51186">
    <property type="entry name" value="GNAT"/>
    <property type="match status" value="1"/>
</dbReference>
<dbReference type="InterPro" id="IPR000182">
    <property type="entry name" value="GNAT_dom"/>
</dbReference>
<reference evidence="4 5" key="1">
    <citation type="submission" date="2018-10" db="EMBL/GenBank/DDBJ databases">
        <title>Genomic Encyclopedia of Type Strains, Phase IV (KMG-IV): sequencing the most valuable type-strain genomes for metagenomic binning, comparative biology and taxonomic classification.</title>
        <authorList>
            <person name="Goeker M."/>
        </authorList>
    </citation>
    <scope>NUCLEOTIDE SEQUENCE [LARGE SCALE GENOMIC DNA]</scope>
    <source>
        <strain evidence="4 5">DSM 4734</strain>
    </source>
</reference>
<dbReference type="AlphaFoldDB" id="A0A495DKH1"/>
<evidence type="ECO:0000256" key="1">
    <source>
        <dbReference type="ARBA" id="ARBA00022679"/>
    </source>
</evidence>
<protein>
    <submittedName>
        <fullName evidence="4">Phosphinothricin acetyltransferase</fullName>
    </submittedName>
</protein>
<dbReference type="Pfam" id="PF00583">
    <property type="entry name" value="Acetyltransf_1"/>
    <property type="match status" value="1"/>
</dbReference>
<feature type="domain" description="N-acetyltransferase" evidence="3">
    <location>
        <begin position="2"/>
        <end position="155"/>
    </location>
</feature>
<evidence type="ECO:0000313" key="5">
    <source>
        <dbReference type="Proteomes" id="UP000273675"/>
    </source>
</evidence>
<evidence type="ECO:0000256" key="2">
    <source>
        <dbReference type="ARBA" id="ARBA00023315"/>
    </source>
</evidence>
<dbReference type="SUPFAM" id="SSF55729">
    <property type="entry name" value="Acyl-CoA N-acyltransferases (Nat)"/>
    <property type="match status" value="1"/>
</dbReference>
<comment type="caution">
    <text evidence="4">The sequence shown here is derived from an EMBL/GenBank/DDBJ whole genome shotgun (WGS) entry which is preliminary data.</text>
</comment>
<dbReference type="InterPro" id="IPR016181">
    <property type="entry name" value="Acyl_CoA_acyltransferase"/>
</dbReference>
<dbReference type="PANTHER" id="PTHR43072:SF23">
    <property type="entry name" value="UPF0039 PROTEIN C11D3.02C"/>
    <property type="match status" value="1"/>
</dbReference>
<dbReference type="Gene3D" id="3.40.630.30">
    <property type="match status" value="1"/>
</dbReference>
<sequence>MTTIRPMARTDAPAVLAIYAEGIATGHATFESAAPDWAHFDEGKLAAPRLVSLDGEGVVTGWAALSPVSSRCVYGGVGEVSVYVAAAARGQGLGRILLQALIEGSEAEGLWTLAAGIFAENTASIRLHEQCGFERLGVRRGLGKMGHGPMAGQWRDVVQMERRSAVVGID</sequence>
<proteinExistence type="predicted"/>
<evidence type="ECO:0000313" key="4">
    <source>
        <dbReference type="EMBL" id="RKR03114.1"/>
    </source>
</evidence>
<keyword evidence="2" id="KW-0012">Acyltransferase</keyword>
<dbReference type="GO" id="GO:0016747">
    <property type="term" value="F:acyltransferase activity, transferring groups other than amino-acyl groups"/>
    <property type="evidence" value="ECO:0007669"/>
    <property type="project" value="InterPro"/>
</dbReference>
<name>A0A495DKH1_9PROT</name>
<keyword evidence="1 4" id="KW-0808">Transferase</keyword>
<dbReference type="CDD" id="cd04301">
    <property type="entry name" value="NAT_SF"/>
    <property type="match status" value="1"/>
</dbReference>